<dbReference type="PANTHER" id="PTHR10704:SF44">
    <property type="entry name" value="LD35051P-RELATED"/>
    <property type="match status" value="1"/>
</dbReference>
<gene>
    <name evidence="3" type="ORF">PMEA_00006498</name>
</gene>
<protein>
    <recommendedName>
        <fullName evidence="2">Sulfotransferase domain-containing protein</fullName>
    </recommendedName>
</protein>
<evidence type="ECO:0000313" key="3">
    <source>
        <dbReference type="EMBL" id="CAH3116601.1"/>
    </source>
</evidence>
<keyword evidence="4" id="KW-1185">Reference proteome</keyword>
<dbReference type="GO" id="GO:0006044">
    <property type="term" value="P:N-acetylglucosamine metabolic process"/>
    <property type="evidence" value="ECO:0007669"/>
    <property type="project" value="TreeGrafter"/>
</dbReference>
<dbReference type="SUPFAM" id="SSF52540">
    <property type="entry name" value="P-loop containing nucleoside triphosphate hydrolases"/>
    <property type="match status" value="1"/>
</dbReference>
<dbReference type="GO" id="GO:0001517">
    <property type="term" value="F:N-acetylglucosamine 6-O-sulfotransferase activity"/>
    <property type="evidence" value="ECO:0007669"/>
    <property type="project" value="TreeGrafter"/>
</dbReference>
<reference evidence="3 4" key="1">
    <citation type="submission" date="2022-05" db="EMBL/GenBank/DDBJ databases">
        <authorList>
            <consortium name="Genoscope - CEA"/>
            <person name="William W."/>
        </authorList>
    </citation>
    <scope>NUCLEOTIDE SEQUENCE [LARGE SCALE GENOMIC DNA]</scope>
</reference>
<organism evidence="3 4">
    <name type="scientific">Pocillopora meandrina</name>
    <dbReference type="NCBI Taxonomy" id="46732"/>
    <lineage>
        <taxon>Eukaryota</taxon>
        <taxon>Metazoa</taxon>
        <taxon>Cnidaria</taxon>
        <taxon>Anthozoa</taxon>
        <taxon>Hexacorallia</taxon>
        <taxon>Scleractinia</taxon>
        <taxon>Astrocoeniina</taxon>
        <taxon>Pocilloporidae</taxon>
        <taxon>Pocillopora</taxon>
    </lineage>
</organism>
<dbReference type="PANTHER" id="PTHR10704">
    <property type="entry name" value="CARBOHYDRATE SULFOTRANSFERASE"/>
    <property type="match status" value="1"/>
</dbReference>
<dbReference type="InterPro" id="IPR000863">
    <property type="entry name" value="Sulfotransferase_dom"/>
</dbReference>
<dbReference type="Proteomes" id="UP001159428">
    <property type="component" value="Unassembled WGS sequence"/>
</dbReference>
<dbReference type="AlphaFoldDB" id="A0AAU9WJZ5"/>
<proteinExistence type="predicted"/>
<evidence type="ECO:0000256" key="1">
    <source>
        <dbReference type="SAM" id="MobiDB-lite"/>
    </source>
</evidence>
<dbReference type="GO" id="GO:0006790">
    <property type="term" value="P:sulfur compound metabolic process"/>
    <property type="evidence" value="ECO:0007669"/>
    <property type="project" value="TreeGrafter"/>
</dbReference>
<dbReference type="Gene3D" id="3.40.50.300">
    <property type="entry name" value="P-loop containing nucleotide triphosphate hydrolases"/>
    <property type="match status" value="1"/>
</dbReference>
<dbReference type="Pfam" id="PF00685">
    <property type="entry name" value="Sulfotransfer_1"/>
    <property type="match status" value="1"/>
</dbReference>
<dbReference type="EMBL" id="CALNXJ010000015">
    <property type="protein sequence ID" value="CAH3116601.1"/>
    <property type="molecule type" value="Genomic_DNA"/>
</dbReference>
<comment type="caution">
    <text evidence="3">The sequence shown here is derived from an EMBL/GenBank/DDBJ whole genome shotgun (WGS) entry which is preliminary data.</text>
</comment>
<evidence type="ECO:0000313" key="4">
    <source>
        <dbReference type="Proteomes" id="UP001159428"/>
    </source>
</evidence>
<evidence type="ECO:0000259" key="2">
    <source>
        <dbReference type="Pfam" id="PF00685"/>
    </source>
</evidence>
<dbReference type="InterPro" id="IPR027417">
    <property type="entry name" value="P-loop_NTPase"/>
</dbReference>
<feature type="domain" description="Sulfotransferase" evidence="2">
    <location>
        <begin position="155"/>
        <end position="454"/>
    </location>
</feature>
<dbReference type="InterPro" id="IPR051135">
    <property type="entry name" value="Gal/GlcNAc/GalNAc_ST"/>
</dbReference>
<sequence>MKDKRNTPFRICKKFCFPCSILLLFSSAVLLHNSHYGQSLFKYSKELIKPNRSLTQNKTALVTLLTNPNKTNSPEVVRAWADVNSASSEVQRGSRPKISTEDRSPSEVHTVSHSVQTTSNFRSINRNSPELQWTFPTSTKSLDVVSTPRPERRRSLLIYGADRSGTTFTTKMFAEDPQLMTVYEPLWITTKWNKEDSSQIPNWTKNVLDLLRGILSCKFAETAAGVKFLSHTSRQWSGAYVKNPFQSQNFCPNWECKDLSRSPKYADTVCLTKYKHSVTKIGEPRTPNSLISSFLPKVFLENPDTDIRVIQLIRDPRASLRSRIKQGWMVDWTHSSFPNLVRKICSNLVANIKFGRNLGKWQDKYLEVHYHDLAGKPLETTRAMYNFAGFEMPDSIADWVVRNTSPSKEELMKESKNIFSPTRNSTANIDKWKQDSPVERIKIIEKYCKKALDLLGLKKKL</sequence>
<name>A0AAU9WJZ5_9CNID</name>
<accession>A0AAU9WJZ5</accession>
<feature type="region of interest" description="Disordered" evidence="1">
    <location>
        <begin position="87"/>
        <end position="110"/>
    </location>
</feature>